<dbReference type="Proteomes" id="UP000887577">
    <property type="component" value="Unplaced"/>
</dbReference>
<accession>A0A914YIE4</accession>
<name>A0A914YIE4_9BILA</name>
<dbReference type="InterPro" id="IPR038050">
    <property type="entry name" value="Neuro_actylchol_rec"/>
</dbReference>
<feature type="compositionally biased region" description="Low complexity" evidence="1">
    <location>
        <begin position="64"/>
        <end position="80"/>
    </location>
</feature>
<proteinExistence type="predicted"/>
<protein>
    <submittedName>
        <fullName evidence="4">Uncharacterized protein</fullName>
    </submittedName>
</protein>
<dbReference type="WBParaSite" id="PSU_v2.g18588.t1">
    <property type="protein sequence ID" value="PSU_v2.g18588.t1"/>
    <property type="gene ID" value="PSU_v2.g18588"/>
</dbReference>
<feature type="transmembrane region" description="Helical" evidence="2">
    <location>
        <begin position="154"/>
        <end position="171"/>
    </location>
</feature>
<reference evidence="4" key="1">
    <citation type="submission" date="2022-11" db="UniProtKB">
        <authorList>
            <consortium name="WormBaseParasite"/>
        </authorList>
    </citation>
    <scope>IDENTIFICATION</scope>
</reference>
<evidence type="ECO:0000256" key="1">
    <source>
        <dbReference type="SAM" id="MobiDB-lite"/>
    </source>
</evidence>
<feature type="region of interest" description="Disordered" evidence="1">
    <location>
        <begin position="62"/>
        <end position="87"/>
    </location>
</feature>
<keyword evidence="2" id="KW-0812">Transmembrane</keyword>
<sequence>MVKAKSRGNSVISYGGQNRRFSNHHRSHANTFARTPSSPLFGLNSTVTNLNGTTAVEVVRKENNTPNGDTTPIINNNNNTKRSSTSGAMKRTSFAIGNGQINYENENNNHPLRNRRKSFIPDDFVEPSYSVENGCSNRPPTDLANNIDACAAKAFPAFFAFFNIIYWWYYLHGS</sequence>
<keyword evidence="2" id="KW-0472">Membrane</keyword>
<dbReference type="AlphaFoldDB" id="A0A914YIE4"/>
<organism evidence="3 4">
    <name type="scientific">Panagrolaimus superbus</name>
    <dbReference type="NCBI Taxonomy" id="310955"/>
    <lineage>
        <taxon>Eukaryota</taxon>
        <taxon>Metazoa</taxon>
        <taxon>Ecdysozoa</taxon>
        <taxon>Nematoda</taxon>
        <taxon>Chromadorea</taxon>
        <taxon>Rhabditida</taxon>
        <taxon>Tylenchina</taxon>
        <taxon>Panagrolaimomorpha</taxon>
        <taxon>Panagrolaimoidea</taxon>
        <taxon>Panagrolaimidae</taxon>
        <taxon>Panagrolaimus</taxon>
    </lineage>
</organism>
<evidence type="ECO:0000256" key="2">
    <source>
        <dbReference type="SAM" id="Phobius"/>
    </source>
</evidence>
<dbReference type="Gene3D" id="1.20.58.390">
    <property type="entry name" value="Neurotransmitter-gated ion-channel transmembrane domain"/>
    <property type="match status" value="1"/>
</dbReference>
<evidence type="ECO:0000313" key="4">
    <source>
        <dbReference type="WBParaSite" id="PSU_v2.g18588.t1"/>
    </source>
</evidence>
<feature type="compositionally biased region" description="Polar residues" evidence="1">
    <location>
        <begin position="7"/>
        <end position="20"/>
    </location>
</feature>
<feature type="region of interest" description="Disordered" evidence="1">
    <location>
        <begin position="1"/>
        <end position="23"/>
    </location>
</feature>
<keyword evidence="2" id="KW-1133">Transmembrane helix</keyword>
<keyword evidence="3" id="KW-1185">Reference proteome</keyword>
<evidence type="ECO:0000313" key="3">
    <source>
        <dbReference type="Proteomes" id="UP000887577"/>
    </source>
</evidence>